<dbReference type="EMBL" id="BDRX01000030">
    <property type="protein sequence ID" value="GBF92193.1"/>
    <property type="molecule type" value="Genomic_DNA"/>
</dbReference>
<feature type="compositionally biased region" description="Low complexity" evidence="1">
    <location>
        <begin position="228"/>
        <end position="266"/>
    </location>
</feature>
<accession>A0A2V0P2W1</accession>
<evidence type="ECO:0008006" key="5">
    <source>
        <dbReference type="Google" id="ProtNLM"/>
    </source>
</evidence>
<evidence type="ECO:0000313" key="3">
    <source>
        <dbReference type="EMBL" id="GBF92193.1"/>
    </source>
</evidence>
<dbReference type="AlphaFoldDB" id="A0A2V0P2W1"/>
<feature type="transmembrane region" description="Helical" evidence="2">
    <location>
        <begin position="110"/>
        <end position="132"/>
    </location>
</feature>
<protein>
    <recommendedName>
        <fullName evidence="5">Wax synthase domain-containing protein</fullName>
    </recommendedName>
</protein>
<dbReference type="Proteomes" id="UP000247498">
    <property type="component" value="Unassembled WGS sequence"/>
</dbReference>
<keyword evidence="4" id="KW-1185">Reference proteome</keyword>
<feature type="transmembrane region" description="Helical" evidence="2">
    <location>
        <begin position="55"/>
        <end position="74"/>
    </location>
</feature>
<dbReference type="PANTHER" id="PTHR31595">
    <property type="entry name" value="LONG-CHAIN-ALCOHOL O-FATTY-ACYLTRANSFERASE 3-RELATED"/>
    <property type="match status" value="1"/>
</dbReference>
<comment type="caution">
    <text evidence="3">The sequence shown here is derived from an EMBL/GenBank/DDBJ whole genome shotgun (WGS) entry which is preliminary data.</text>
</comment>
<dbReference type="InParanoid" id="A0A2V0P2W1"/>
<feature type="compositionally biased region" description="Low complexity" evidence="1">
    <location>
        <begin position="274"/>
        <end position="289"/>
    </location>
</feature>
<sequence length="519" mass="54078">MGLAALGAAYAFLSLYPALLTRVRTPGVPRLLAIVPGVAVCLWTPALVAWGIPRVVVGCITMWLSVFKLISWAAGRGPLSRDDLSLLQRTLLFLLPIHPRTPRWGKPPSASWIVLVLAGKVALQAAVALVLANVTLHPFLVHSLWAVCIWNMVAMGVDATAPFVQAAMGIPLNPSMNQPYLSITIQEFWSQRYNLVTTTCLRQTVYEPIIDGAFVRPAAASPAPPSTPLSAAGEPGAAAAGLGSSSSSAATSGSDSESCSATTDSGSGSGSGGAPAAAAAAGEDAPAPGLRRRRGARGGADDLRRRDQNGGGAADDAADDDVAAEKRAAQALAAARDGAASDDCLLLAPEAGGKAPVAEWRKSLATAMVFVASGVMHEMLIWYMCNAPAYTQRGTYVFGPVLIFFALQAPAMQAEKWVLNGLTALRRRLSRGAKPSPKPAAPRGPLAAAAGAALRVAFYAARVVAVYAWLWGLADFTFWRSTQSCRLEEQAIPEILSAIAAARGAAARLAEAAQLAWQP</sequence>
<proteinExistence type="predicted"/>
<dbReference type="STRING" id="307507.A0A2V0P2W1"/>
<reference evidence="3 4" key="1">
    <citation type="journal article" date="2018" name="Sci. Rep.">
        <title>Raphidocelis subcapitata (=Pseudokirchneriella subcapitata) provides an insight into genome evolution and environmental adaptations in the Sphaeropleales.</title>
        <authorList>
            <person name="Suzuki S."/>
            <person name="Yamaguchi H."/>
            <person name="Nakajima N."/>
            <person name="Kawachi M."/>
        </authorList>
    </citation>
    <scope>NUCLEOTIDE SEQUENCE [LARGE SCALE GENOMIC DNA]</scope>
    <source>
        <strain evidence="3 4">NIES-35</strain>
    </source>
</reference>
<gene>
    <name evidence="3" type="ORF">Rsub_05275</name>
</gene>
<feature type="transmembrane region" description="Helical" evidence="2">
    <location>
        <begin position="30"/>
        <end position="48"/>
    </location>
</feature>
<feature type="compositionally biased region" description="Basic and acidic residues" evidence="1">
    <location>
        <begin position="299"/>
        <end position="308"/>
    </location>
</feature>
<dbReference type="InterPro" id="IPR044851">
    <property type="entry name" value="Wax_synthase"/>
</dbReference>
<evidence type="ECO:0000256" key="1">
    <source>
        <dbReference type="SAM" id="MobiDB-lite"/>
    </source>
</evidence>
<evidence type="ECO:0000313" key="4">
    <source>
        <dbReference type="Proteomes" id="UP000247498"/>
    </source>
</evidence>
<keyword evidence="2" id="KW-0472">Membrane</keyword>
<dbReference type="GO" id="GO:0006629">
    <property type="term" value="P:lipid metabolic process"/>
    <property type="evidence" value="ECO:0007669"/>
    <property type="project" value="InterPro"/>
</dbReference>
<feature type="region of interest" description="Disordered" evidence="1">
    <location>
        <begin position="220"/>
        <end position="320"/>
    </location>
</feature>
<keyword evidence="2" id="KW-1133">Transmembrane helix</keyword>
<name>A0A2V0P2W1_9CHLO</name>
<dbReference type="OrthoDB" id="1077582at2759"/>
<organism evidence="3 4">
    <name type="scientific">Raphidocelis subcapitata</name>
    <dbReference type="NCBI Taxonomy" id="307507"/>
    <lineage>
        <taxon>Eukaryota</taxon>
        <taxon>Viridiplantae</taxon>
        <taxon>Chlorophyta</taxon>
        <taxon>core chlorophytes</taxon>
        <taxon>Chlorophyceae</taxon>
        <taxon>CS clade</taxon>
        <taxon>Sphaeropleales</taxon>
        <taxon>Selenastraceae</taxon>
        <taxon>Raphidocelis</taxon>
    </lineage>
</organism>
<evidence type="ECO:0000256" key="2">
    <source>
        <dbReference type="SAM" id="Phobius"/>
    </source>
</evidence>
<dbReference type="GO" id="GO:0008374">
    <property type="term" value="F:O-acyltransferase activity"/>
    <property type="evidence" value="ECO:0007669"/>
    <property type="project" value="InterPro"/>
</dbReference>
<dbReference type="PANTHER" id="PTHR31595:SF57">
    <property type="entry name" value="OS04G0481900 PROTEIN"/>
    <property type="match status" value="1"/>
</dbReference>
<keyword evidence="2" id="KW-0812">Transmembrane</keyword>